<organism evidence="2 3">
    <name type="scientific">Owenia fusiformis</name>
    <name type="common">Polychaete worm</name>
    <dbReference type="NCBI Taxonomy" id="6347"/>
    <lineage>
        <taxon>Eukaryota</taxon>
        <taxon>Metazoa</taxon>
        <taxon>Spiralia</taxon>
        <taxon>Lophotrochozoa</taxon>
        <taxon>Annelida</taxon>
        <taxon>Polychaeta</taxon>
        <taxon>Sedentaria</taxon>
        <taxon>Canalipalpata</taxon>
        <taxon>Sabellida</taxon>
        <taxon>Oweniida</taxon>
        <taxon>Oweniidae</taxon>
        <taxon>Owenia</taxon>
    </lineage>
</organism>
<evidence type="ECO:0000313" key="2">
    <source>
        <dbReference type="EMBL" id="CAH1795505.1"/>
    </source>
</evidence>
<feature type="compositionally biased region" description="Polar residues" evidence="1">
    <location>
        <begin position="214"/>
        <end position="228"/>
    </location>
</feature>
<feature type="compositionally biased region" description="Basic and acidic residues" evidence="1">
    <location>
        <begin position="386"/>
        <end position="395"/>
    </location>
</feature>
<feature type="compositionally biased region" description="Polar residues" evidence="1">
    <location>
        <begin position="1662"/>
        <end position="1683"/>
    </location>
</feature>
<feature type="compositionally biased region" description="Polar residues" evidence="1">
    <location>
        <begin position="50"/>
        <end position="61"/>
    </location>
</feature>
<comment type="caution">
    <text evidence="2">The sequence shown here is derived from an EMBL/GenBank/DDBJ whole genome shotgun (WGS) entry which is preliminary data.</text>
</comment>
<feature type="compositionally biased region" description="Polar residues" evidence="1">
    <location>
        <begin position="1920"/>
        <end position="1941"/>
    </location>
</feature>
<feature type="compositionally biased region" description="Basic and acidic residues" evidence="1">
    <location>
        <begin position="1539"/>
        <end position="1560"/>
    </location>
</feature>
<feature type="region of interest" description="Disordered" evidence="1">
    <location>
        <begin position="549"/>
        <end position="591"/>
    </location>
</feature>
<feature type="compositionally biased region" description="Polar residues" evidence="1">
    <location>
        <begin position="1125"/>
        <end position="1150"/>
    </location>
</feature>
<sequence length="1941" mass="220663">NITHKHSKQPIKHSPYHSAFNPPNADPLKNLKSSPNPKISRRKHRRKLTQELSPRSAKSTPSPTPDPYLSSNKNHSTYLNEEVTAGHMYQNSFEQSKGHRDPCIAVRKDNAKRFSFTKAQLGDDIFSPSSPHMNPTEQSLETYKQSATNSWLNDPVHHHLRANGSQITIHLHNTTQRESDVTVDINIGEGHKSAQAQSHVESSPVERDSRVNENHNSAQDRSSVNLNHHSDNNAIETVVQDMYPRQSSGVRISKFSSSKVSNRSPSPLRSDDLRGRSRPTSAQPSELSKQSTPQQNESKGVVIKRAGVKKDTENKDSIAPSLSNRPKSYHGAESDSKSSSTGYLRRTKNVDTYDFPEKPKQFEYGKREKPQDNIQSRISKLMGSTNKEKSTKDDSNISMPSSVRSSRSNLDNSSFWDGFDLGATSPGESSMGSMSAINDLVRDPKLREELQRPEVLELLRKYDPMGSESSSLNSESSYVQIYEETKSKKQRDKYREKVETLYKSRVENDRKSPDSPYHSFDNERSGDVIPTYVPGVNKDVWDEVDHERQVSNDFAQPDESTDAIPDSYADIPPQSESTPNKKKKKVRVRRHDSLIKSASEPDIPRKLLNNKRGILKNPLSTEDIISNLKSPCPSECSERPARIDHNTYQSYAAGILHSSQKGKKFMRLQQNYAILEYVANLETCILESKEPRPVGSERLTEMHVKSKIGRMGQRDDLDGNGKISQEKLKQFKELQLLYKILDEAQEKDEFYYDNDNIAQFQWNPYKDYSIKYREKSLDDIYGIFEYNDPNLNYKRGKSRPKSNGSDFRRELSFRKVLEKYKNLDAESRENMTFDDFFQSQRSRRNSDASSIYSTASTVPGSYLQMQENASRRSNDIVLYGTNIDEDSNKYEQYVESLKNRSKSLPNLHRRSSEQSVEELKIDEPRSRSVNRFNDERRQSEPLSKKNQQYEMIKVSQGNQSMTYPDEEKKIDIQDRRSRFEKHAAPQVETQVRNKEKYASNNEGKTSFKDRKSQFEKEKQHKVKEKPNLRLAPISKENITKENSNERKTSHKPRIMASPSDYWHPALPPPVSDMEPVTRDSPNESDVKETHINEIVVNLNGSKSHGTLLKPSRVIQESVNHAKNRKLSTLASSDDSYSKTKINSRDTATINKQHHKRDGPKISASPLVDPQNDIPKISASPLGKYISSSSSTQNQQDRIKSRESVRREQIAQESSNLNSHWKDLQAAYITGKENKSPNKNSFRRGVDDSPNADVEKAVKQFEDASSDEPLQRSSDSPKYVDPPKPDTIIKSESQGYKNDRPVLMKPVLSKVKPYSGHANYENIDVPSDFHIPTTTVAYVAPVAPTVPQRSQRKFDIRNYKPSSTIERFRHEQMTRMNNKPPVSTQDSFLVSTEGIGRVLDHNMGERPGQSSRDQNYRPLQNVHIPERDNQIKPEKLVPDDTELKPDAKYPNINEFSRDIMVERSNSTTALADEKSLFDPGYGQLGKWSGLSEGLDSSQNFAELEKQAPSEPLQRQSSIAGSDDTMVYKTSDDDNDDEGSDDRYDTGREVKPQFENRLEKSQSDPSITNDDVNDDAPQRPRSAKSQHDVTDYNFTSLKSRYESGYMSGPEDNATRSGGIQRTISGELSDIRKKFAHNGSFGEKLKERSGPDDNGIPPYKAPPEYNSQSYSKTTPDFSQISNSSALQYRFKKYQNINDFPPHPKYESSQNDHSTSSNDSQNELRQPRYSKVRPKVVRHLSYNTGSKQVSPSYSYAHVKPDQQPKDVKRRDIKPDGSAYDIYDTFNMSGPPYIRENTEPGTTVDSTQSPFDRKSNFYQSHNTYNPNFHPSSTMPQHRPYENHDAIQNHVRPYENFSAYHQNQVESDTPAQTQANPNSKIPTSPYISISENYHTVAVPKSSTKAQPHSNQIYHTHHNAARAASGPSESTPGMVSMATNNPDNIEGF</sequence>
<feature type="region of interest" description="Disordered" evidence="1">
    <location>
        <begin position="1"/>
        <end position="74"/>
    </location>
</feature>
<feature type="compositionally biased region" description="Basic and acidic residues" evidence="1">
    <location>
        <begin position="1075"/>
        <end position="1088"/>
    </location>
</feature>
<proteinExistence type="predicted"/>
<feature type="compositionally biased region" description="Polar residues" evidence="1">
    <location>
        <begin position="426"/>
        <end position="435"/>
    </location>
</feature>
<feature type="region of interest" description="Disordered" evidence="1">
    <location>
        <begin position="248"/>
        <end position="435"/>
    </location>
</feature>
<feature type="region of interest" description="Disordered" evidence="1">
    <location>
        <begin position="191"/>
        <end position="228"/>
    </location>
</feature>
<accession>A0A8S4PS60</accession>
<feature type="compositionally biased region" description="Basic and acidic residues" evidence="1">
    <location>
        <begin position="1423"/>
        <end position="1446"/>
    </location>
</feature>
<feature type="compositionally biased region" description="Basic and acidic residues" evidence="1">
    <location>
        <begin position="917"/>
        <end position="943"/>
    </location>
</feature>
<dbReference type="OrthoDB" id="6163213at2759"/>
<protein>
    <submittedName>
        <fullName evidence="2">Uncharacterized protein</fullName>
    </submittedName>
</protein>
<feature type="region of interest" description="Disordered" evidence="1">
    <location>
        <begin position="484"/>
        <end position="531"/>
    </location>
</feature>
<feature type="region of interest" description="Disordered" evidence="1">
    <location>
        <begin position="1503"/>
        <end position="1774"/>
    </location>
</feature>
<feature type="compositionally biased region" description="Basic residues" evidence="1">
    <location>
        <begin position="1"/>
        <end position="15"/>
    </location>
</feature>
<feature type="compositionally biased region" description="Basic and acidic residues" evidence="1">
    <location>
        <begin position="484"/>
        <end position="513"/>
    </location>
</feature>
<name>A0A8S4PS60_OWEFU</name>
<dbReference type="EMBL" id="CAIIXF020000009">
    <property type="protein sequence ID" value="CAH1795505.1"/>
    <property type="molecule type" value="Genomic_DNA"/>
</dbReference>
<feature type="compositionally biased region" description="Polar residues" evidence="1">
    <location>
        <begin position="944"/>
        <end position="962"/>
    </location>
</feature>
<feature type="compositionally biased region" description="Low complexity" evidence="1">
    <location>
        <begin position="396"/>
        <end position="414"/>
    </location>
</feature>
<reference evidence="2" key="1">
    <citation type="submission" date="2022-03" db="EMBL/GenBank/DDBJ databases">
        <authorList>
            <person name="Martin C."/>
        </authorList>
    </citation>
    <scope>NUCLEOTIDE SEQUENCE</scope>
</reference>
<feature type="region of interest" description="Disordered" evidence="1">
    <location>
        <begin position="980"/>
        <end position="1088"/>
    </location>
</feature>
<feature type="region of interest" description="Disordered" evidence="1">
    <location>
        <begin position="897"/>
        <end position="965"/>
    </location>
</feature>
<feature type="compositionally biased region" description="Basic residues" evidence="1">
    <location>
        <begin position="580"/>
        <end position="590"/>
    </location>
</feature>
<gene>
    <name evidence="2" type="ORF">OFUS_LOCUS20036</name>
</gene>
<feature type="compositionally biased region" description="Low complexity" evidence="1">
    <location>
        <begin position="250"/>
        <end position="267"/>
    </location>
</feature>
<feature type="compositionally biased region" description="Polar residues" evidence="1">
    <location>
        <begin position="1737"/>
        <end position="1749"/>
    </location>
</feature>
<feature type="region of interest" description="Disordered" evidence="1">
    <location>
        <begin position="1910"/>
        <end position="1941"/>
    </location>
</feature>
<evidence type="ECO:0000256" key="1">
    <source>
        <dbReference type="SAM" id="MobiDB-lite"/>
    </source>
</evidence>
<feature type="region of interest" description="Disordered" evidence="1">
    <location>
        <begin position="1125"/>
        <end position="1217"/>
    </location>
</feature>
<feature type="compositionally biased region" description="Basic and acidic residues" evidence="1">
    <location>
        <begin position="1037"/>
        <end position="1047"/>
    </location>
</feature>
<feature type="compositionally biased region" description="Basic and acidic residues" evidence="1">
    <location>
        <begin position="1196"/>
        <end position="1209"/>
    </location>
</feature>
<feature type="compositionally biased region" description="Basic and acidic residues" evidence="1">
    <location>
        <begin position="1005"/>
        <end position="1018"/>
    </location>
</feature>
<feature type="compositionally biased region" description="Polar residues" evidence="1">
    <location>
        <begin position="278"/>
        <end position="298"/>
    </location>
</feature>
<feature type="region of interest" description="Disordered" evidence="1">
    <location>
        <begin position="1421"/>
        <end position="1448"/>
    </location>
</feature>
<feature type="compositionally biased region" description="Basic and acidic residues" evidence="1">
    <location>
        <begin position="204"/>
        <end position="213"/>
    </location>
</feature>
<feature type="compositionally biased region" description="Polar residues" evidence="1">
    <location>
        <begin position="1185"/>
        <end position="1195"/>
    </location>
</feature>
<feature type="compositionally biased region" description="Basic and acidic residues" evidence="1">
    <location>
        <begin position="348"/>
        <end position="371"/>
    </location>
</feature>
<keyword evidence="3" id="KW-1185">Reference proteome</keyword>
<feature type="compositionally biased region" description="Basic residues" evidence="1">
    <location>
        <begin position="1724"/>
        <end position="1734"/>
    </location>
</feature>
<feature type="compositionally biased region" description="Basic and acidic residues" evidence="1">
    <location>
        <begin position="1252"/>
        <end position="1261"/>
    </location>
</feature>
<feature type="non-terminal residue" evidence="2">
    <location>
        <position position="1"/>
    </location>
</feature>
<evidence type="ECO:0000313" key="3">
    <source>
        <dbReference type="Proteomes" id="UP000749559"/>
    </source>
</evidence>
<feature type="region of interest" description="Disordered" evidence="1">
    <location>
        <begin position="1229"/>
        <end position="1296"/>
    </location>
</feature>
<feature type="compositionally biased region" description="Polar residues" evidence="1">
    <location>
        <begin position="1612"/>
        <end position="1623"/>
    </location>
</feature>
<feature type="compositionally biased region" description="Basic and acidic residues" evidence="1">
    <location>
        <begin position="1754"/>
        <end position="1770"/>
    </location>
</feature>
<dbReference type="Proteomes" id="UP000749559">
    <property type="component" value="Unassembled WGS sequence"/>
</dbReference>
<feature type="compositionally biased region" description="Polar residues" evidence="1">
    <location>
        <begin position="1703"/>
        <end position="1720"/>
    </location>
</feature>
<feature type="compositionally biased region" description="Polar residues" evidence="1">
    <location>
        <begin position="372"/>
        <end position="385"/>
    </location>
</feature>